<sequence>MSASKFSTTEYYEEVEYYRKTSSPRKNRLLSGTDRRFAEHDLQDTSYIDYPNNSRPNSARIAPDPYSSSWTPRPAPDSQFFNVDRRSGTQESRIYDSRPIRPNFDTSYETYYRQPYNPEELTYRYSNRPVYCPGYYNEDYGRTPTIPAFYSTRGRVDLNESGTENSIYKKYSRSRSLPPSNFRQPESWKAHETMNKNFYQNHSPKFLTSENHSAPRFPYSRISNFYYESPKCYPHYSSGQSRDLSLPITTRYSCLNCYDGLLGGFCETCGKFGRESSQSVQCHPDPSKIEPFRNYDKNEYTDSR</sequence>
<evidence type="ECO:0000256" key="1">
    <source>
        <dbReference type="SAM" id="MobiDB-lite"/>
    </source>
</evidence>
<name>A0AAF3FRI5_9BILA</name>
<dbReference type="AlphaFoldDB" id="A0AAF3FRI5"/>
<keyword evidence="2" id="KW-1185">Reference proteome</keyword>
<proteinExistence type="predicted"/>
<evidence type="ECO:0000313" key="2">
    <source>
        <dbReference type="Proteomes" id="UP000887575"/>
    </source>
</evidence>
<feature type="region of interest" description="Disordered" evidence="1">
    <location>
        <begin position="276"/>
        <end position="304"/>
    </location>
</feature>
<accession>A0AAF3FRI5</accession>
<feature type="compositionally biased region" description="Basic and acidic residues" evidence="1">
    <location>
        <begin position="33"/>
        <end position="43"/>
    </location>
</feature>
<protein>
    <submittedName>
        <fullName evidence="3">Uncharacterized protein</fullName>
    </submittedName>
</protein>
<organism evidence="2 3">
    <name type="scientific">Mesorhabditis belari</name>
    <dbReference type="NCBI Taxonomy" id="2138241"/>
    <lineage>
        <taxon>Eukaryota</taxon>
        <taxon>Metazoa</taxon>
        <taxon>Ecdysozoa</taxon>
        <taxon>Nematoda</taxon>
        <taxon>Chromadorea</taxon>
        <taxon>Rhabditida</taxon>
        <taxon>Rhabditina</taxon>
        <taxon>Rhabditomorpha</taxon>
        <taxon>Rhabditoidea</taxon>
        <taxon>Rhabditidae</taxon>
        <taxon>Mesorhabditinae</taxon>
        <taxon>Mesorhabditis</taxon>
    </lineage>
</organism>
<reference evidence="3" key="1">
    <citation type="submission" date="2024-02" db="UniProtKB">
        <authorList>
            <consortium name="WormBaseParasite"/>
        </authorList>
    </citation>
    <scope>IDENTIFICATION</scope>
</reference>
<dbReference type="Proteomes" id="UP000887575">
    <property type="component" value="Unassembled WGS sequence"/>
</dbReference>
<feature type="compositionally biased region" description="Basic and acidic residues" evidence="1">
    <location>
        <begin position="285"/>
        <end position="304"/>
    </location>
</feature>
<dbReference type="WBParaSite" id="MBELARI_LOCUS9331">
    <property type="protein sequence ID" value="MBELARI_LOCUS9331"/>
    <property type="gene ID" value="MBELARI_LOCUS9331"/>
</dbReference>
<evidence type="ECO:0000313" key="3">
    <source>
        <dbReference type="WBParaSite" id="MBELARI_LOCUS9331"/>
    </source>
</evidence>
<feature type="region of interest" description="Disordered" evidence="1">
    <location>
        <begin position="17"/>
        <end position="77"/>
    </location>
</feature>